<evidence type="ECO:0000256" key="1">
    <source>
        <dbReference type="SAM" id="MobiDB-lite"/>
    </source>
</evidence>
<proteinExistence type="predicted"/>
<comment type="caution">
    <text evidence="2">The sequence shown here is derived from an EMBL/GenBank/DDBJ whole genome shotgun (WGS) entry which is preliminary data.</text>
</comment>
<organism evidence="2 3">
    <name type="scientific">Thermosporothrix hazakensis</name>
    <dbReference type="NCBI Taxonomy" id="644383"/>
    <lineage>
        <taxon>Bacteria</taxon>
        <taxon>Bacillati</taxon>
        <taxon>Chloroflexota</taxon>
        <taxon>Ktedonobacteria</taxon>
        <taxon>Ktedonobacterales</taxon>
        <taxon>Thermosporotrichaceae</taxon>
        <taxon>Thermosporothrix</taxon>
    </lineage>
</organism>
<accession>A0A326TTY6</accession>
<sequence>MRPHSEDRPPNRPGGKDLCLYRQYTGSDKRIGETMKGRGEWAALSWKLGELLEERGERKVSVFDVDKRKKVRGEMKEENGRVNKGKRMRGAHPDQKREDGFSGGGKRANSSGFSPKKRPKTREKEMLLSSNV</sequence>
<gene>
    <name evidence="2" type="ORF">EI42_06119</name>
</gene>
<dbReference type="EMBL" id="QKUF01000048">
    <property type="protein sequence ID" value="PZW19365.1"/>
    <property type="molecule type" value="Genomic_DNA"/>
</dbReference>
<name>A0A326TTY6_THEHA</name>
<feature type="region of interest" description="Disordered" evidence="1">
    <location>
        <begin position="1"/>
        <end position="21"/>
    </location>
</feature>
<feature type="compositionally biased region" description="Basic and acidic residues" evidence="1">
    <location>
        <begin position="70"/>
        <end position="81"/>
    </location>
</feature>
<evidence type="ECO:0000313" key="2">
    <source>
        <dbReference type="EMBL" id="PZW19365.1"/>
    </source>
</evidence>
<keyword evidence="3" id="KW-1185">Reference proteome</keyword>
<feature type="region of interest" description="Disordered" evidence="1">
    <location>
        <begin position="70"/>
        <end position="132"/>
    </location>
</feature>
<dbReference type="AlphaFoldDB" id="A0A326TTY6"/>
<feature type="compositionally biased region" description="Basic and acidic residues" evidence="1">
    <location>
        <begin position="91"/>
        <end position="100"/>
    </location>
</feature>
<dbReference type="Proteomes" id="UP000248806">
    <property type="component" value="Unassembled WGS sequence"/>
</dbReference>
<protein>
    <submittedName>
        <fullName evidence="2">Uncharacterized protein</fullName>
    </submittedName>
</protein>
<evidence type="ECO:0000313" key="3">
    <source>
        <dbReference type="Proteomes" id="UP000248806"/>
    </source>
</evidence>
<reference evidence="2 3" key="1">
    <citation type="submission" date="2018-06" db="EMBL/GenBank/DDBJ databases">
        <title>Genomic Encyclopedia of Archaeal and Bacterial Type Strains, Phase II (KMG-II): from individual species to whole genera.</title>
        <authorList>
            <person name="Goeker M."/>
        </authorList>
    </citation>
    <scope>NUCLEOTIDE SEQUENCE [LARGE SCALE GENOMIC DNA]</scope>
    <source>
        <strain evidence="2 3">ATCC BAA-1881</strain>
    </source>
</reference>
<feature type="compositionally biased region" description="Basic and acidic residues" evidence="1">
    <location>
        <begin position="1"/>
        <end position="10"/>
    </location>
</feature>